<organism evidence="3 4">
    <name type="scientific">Corynebacterium yonathiae</name>
    <dbReference type="NCBI Taxonomy" id="2913504"/>
    <lineage>
        <taxon>Bacteria</taxon>
        <taxon>Bacillati</taxon>
        <taxon>Actinomycetota</taxon>
        <taxon>Actinomycetes</taxon>
        <taxon>Mycobacteriales</taxon>
        <taxon>Corynebacteriaceae</taxon>
        <taxon>Corynebacterium</taxon>
    </lineage>
</organism>
<gene>
    <name evidence="3" type="ORF">WMQ01_10940</name>
</gene>
<evidence type="ECO:0000313" key="4">
    <source>
        <dbReference type="Proteomes" id="UP001371299"/>
    </source>
</evidence>
<keyword evidence="2" id="KW-0732">Signal</keyword>
<reference evidence="3 4" key="1">
    <citation type="submission" date="2024-01" db="EMBL/GenBank/DDBJ databases">
        <title>Description of two novel Corynebacterium species isolated from human nasal passages and skin.</title>
        <authorList>
            <person name="Popowitch E."/>
            <person name="Tran T.H."/>
            <person name="Escapa I.F."/>
            <person name="Bhatt E."/>
            <person name="Sozat A.K."/>
            <person name="Roberts A.Q."/>
            <person name="Segre J.A."/>
            <person name="Kong H."/>
            <person name="Conlan S."/>
            <person name="Lemon K.P."/>
            <person name="Kelly M.S."/>
        </authorList>
    </citation>
    <scope>NUCLEOTIDE SEQUENCE [LARGE SCALE GENOMIC DNA]</scope>
    <source>
        <strain evidence="3 4">KPL2619</strain>
    </source>
</reference>
<comment type="caution">
    <text evidence="3">The sequence shown here is derived from an EMBL/GenBank/DDBJ whole genome shotgun (WGS) entry which is preliminary data.</text>
</comment>
<evidence type="ECO:0000313" key="3">
    <source>
        <dbReference type="EMBL" id="MEK0146570.1"/>
    </source>
</evidence>
<sequence length="149" mass="15898">MLLAQRKSVARVFTATILLLLLVSGCTTQENISDKANESGRSLENIHSRSPDSPILGKVSADGQCDPQIVSMDKGKNTPHILYKGQPGDVLTIKYISGKEVLKEDSFELSSTTTSVQTGASIYNGDLERIQINAHGTVGTAGECHIIVG</sequence>
<dbReference type="PROSITE" id="PS51257">
    <property type="entry name" value="PROKAR_LIPOPROTEIN"/>
    <property type="match status" value="1"/>
</dbReference>
<accession>A0ABU8Y4Z4</accession>
<feature type="signal peptide" evidence="2">
    <location>
        <begin position="1"/>
        <end position="28"/>
    </location>
</feature>
<feature type="chain" id="PRO_5045963078" description="Secreted protein" evidence="2">
    <location>
        <begin position="29"/>
        <end position="149"/>
    </location>
</feature>
<proteinExistence type="predicted"/>
<evidence type="ECO:0000256" key="1">
    <source>
        <dbReference type="SAM" id="MobiDB-lite"/>
    </source>
</evidence>
<dbReference type="RefSeq" id="WP_340418633.1">
    <property type="nucleotide sequence ID" value="NZ_JBBMGJ010000032.1"/>
</dbReference>
<keyword evidence="4" id="KW-1185">Reference proteome</keyword>
<evidence type="ECO:0000256" key="2">
    <source>
        <dbReference type="SAM" id="SignalP"/>
    </source>
</evidence>
<protein>
    <recommendedName>
        <fullName evidence="5">Secreted protein</fullName>
    </recommendedName>
</protein>
<name>A0ABU8Y4Z4_9CORY</name>
<dbReference type="EMBL" id="JBBMGJ010000032">
    <property type="protein sequence ID" value="MEK0146570.1"/>
    <property type="molecule type" value="Genomic_DNA"/>
</dbReference>
<dbReference type="Proteomes" id="UP001371299">
    <property type="component" value="Unassembled WGS sequence"/>
</dbReference>
<evidence type="ECO:0008006" key="5">
    <source>
        <dbReference type="Google" id="ProtNLM"/>
    </source>
</evidence>
<feature type="region of interest" description="Disordered" evidence="1">
    <location>
        <begin position="35"/>
        <end position="54"/>
    </location>
</feature>